<evidence type="ECO:0000313" key="2">
    <source>
        <dbReference type="EMBL" id="RXK55710.1"/>
    </source>
</evidence>
<dbReference type="PANTHER" id="PTHR43245">
    <property type="entry name" value="BIFUNCTIONAL POLYMYXIN RESISTANCE PROTEIN ARNA"/>
    <property type="match status" value="1"/>
</dbReference>
<evidence type="ECO:0000259" key="1">
    <source>
        <dbReference type="Pfam" id="PF01370"/>
    </source>
</evidence>
<gene>
    <name evidence="2" type="ORF">ESB00_07455</name>
</gene>
<comment type="caution">
    <text evidence="2">The sequence shown here is derived from an EMBL/GenBank/DDBJ whole genome shotgun (WGS) entry which is preliminary data.</text>
</comment>
<dbReference type="OrthoDB" id="191178at2"/>
<dbReference type="Gene3D" id="3.40.50.720">
    <property type="entry name" value="NAD(P)-binding Rossmann-like Domain"/>
    <property type="match status" value="1"/>
</dbReference>
<name>A0A4Q1CA03_9BACT</name>
<dbReference type="InterPro" id="IPR036291">
    <property type="entry name" value="NAD(P)-bd_dom_sf"/>
</dbReference>
<evidence type="ECO:0000313" key="3">
    <source>
        <dbReference type="Proteomes" id="UP000290218"/>
    </source>
</evidence>
<dbReference type="SUPFAM" id="SSF51735">
    <property type="entry name" value="NAD(P)-binding Rossmann-fold domains"/>
    <property type="match status" value="1"/>
</dbReference>
<dbReference type="Proteomes" id="UP000290218">
    <property type="component" value="Unassembled WGS sequence"/>
</dbReference>
<dbReference type="RefSeq" id="WP_129047075.1">
    <property type="nucleotide sequence ID" value="NZ_SDHX01000001.1"/>
</dbReference>
<keyword evidence="3" id="KW-1185">Reference proteome</keyword>
<sequence>MNRSVVVTGASGFIGQALSAALRSAGMEVVPVARRPGGGWRQVSDYRDAPSADVLIHLAEDSDRGRVNAAGSAVSARALQTMEALLHKPFQRVIYASSSVLYGDAESKAHDPADHVQLVDEYSRTKWQCERLVLQRQGNLVLRLSNIYGPGMSANNVISTILRQIPGTGALCVWDAGPIRDFLWIDDVVSAMSAAITSDFDGTLNLGSGAAYSIGEVARMALAAGGEADRPVQCTKSSGRSSCLALDIRETTRALGWCPTTHLKTGLERLIKDRLSPE</sequence>
<dbReference type="AlphaFoldDB" id="A0A4Q1CA03"/>
<feature type="domain" description="NAD-dependent epimerase/dehydratase" evidence="1">
    <location>
        <begin position="5"/>
        <end position="205"/>
    </location>
</feature>
<accession>A0A4Q1CA03</accession>
<dbReference type="InterPro" id="IPR050177">
    <property type="entry name" value="Lipid_A_modif_metabolic_enz"/>
</dbReference>
<dbReference type="Pfam" id="PF01370">
    <property type="entry name" value="Epimerase"/>
    <property type="match status" value="1"/>
</dbReference>
<dbReference type="EMBL" id="SDHX01000001">
    <property type="protein sequence ID" value="RXK55710.1"/>
    <property type="molecule type" value="Genomic_DNA"/>
</dbReference>
<dbReference type="PANTHER" id="PTHR43245:SF13">
    <property type="entry name" value="UDP-D-APIOSE_UDP-D-XYLOSE SYNTHASE 2"/>
    <property type="match status" value="1"/>
</dbReference>
<organism evidence="2 3">
    <name type="scientific">Oleiharenicola lentus</name>
    <dbReference type="NCBI Taxonomy" id="2508720"/>
    <lineage>
        <taxon>Bacteria</taxon>
        <taxon>Pseudomonadati</taxon>
        <taxon>Verrucomicrobiota</taxon>
        <taxon>Opitutia</taxon>
        <taxon>Opitutales</taxon>
        <taxon>Opitutaceae</taxon>
        <taxon>Oleiharenicola</taxon>
    </lineage>
</organism>
<protein>
    <submittedName>
        <fullName evidence="2">NAD(P)-dependent oxidoreductase</fullName>
    </submittedName>
</protein>
<reference evidence="2 3" key="1">
    <citation type="submission" date="2019-01" db="EMBL/GenBank/DDBJ databases">
        <title>Lacunisphaera sp. strain TWA-58.</title>
        <authorList>
            <person name="Chen W.-M."/>
        </authorList>
    </citation>
    <scope>NUCLEOTIDE SEQUENCE [LARGE SCALE GENOMIC DNA]</scope>
    <source>
        <strain evidence="2 3">TWA-58</strain>
    </source>
</reference>
<proteinExistence type="predicted"/>
<dbReference type="InterPro" id="IPR001509">
    <property type="entry name" value="Epimerase_deHydtase"/>
</dbReference>